<protein>
    <submittedName>
        <fullName evidence="3">SDR family NAD(P)-dependent oxidoreductase</fullName>
        <ecNumber evidence="3">1.1.1.-</ecNumber>
    </submittedName>
</protein>
<dbReference type="Proteomes" id="UP001589698">
    <property type="component" value="Unassembled WGS sequence"/>
</dbReference>
<proteinExistence type="inferred from homology"/>
<dbReference type="Gene3D" id="3.40.50.720">
    <property type="entry name" value="NAD(P)-binding Rossmann-like Domain"/>
    <property type="match status" value="1"/>
</dbReference>
<dbReference type="PANTHER" id="PTHR24321:SF8">
    <property type="entry name" value="ESTRADIOL 17-BETA-DEHYDROGENASE 8-RELATED"/>
    <property type="match status" value="1"/>
</dbReference>
<dbReference type="CDD" id="cd05233">
    <property type="entry name" value="SDR_c"/>
    <property type="match status" value="1"/>
</dbReference>
<dbReference type="PRINTS" id="PR00080">
    <property type="entry name" value="SDRFAMILY"/>
</dbReference>
<evidence type="ECO:0000256" key="2">
    <source>
        <dbReference type="ARBA" id="ARBA00023002"/>
    </source>
</evidence>
<dbReference type="SUPFAM" id="SSF51735">
    <property type="entry name" value="NAD(P)-binding Rossmann-fold domains"/>
    <property type="match status" value="1"/>
</dbReference>
<organism evidence="3 4">
    <name type="scientific">Nocardioides zeicaulis</name>
    <dbReference type="NCBI Taxonomy" id="1776857"/>
    <lineage>
        <taxon>Bacteria</taxon>
        <taxon>Bacillati</taxon>
        <taxon>Actinomycetota</taxon>
        <taxon>Actinomycetes</taxon>
        <taxon>Propionibacteriales</taxon>
        <taxon>Nocardioidaceae</taxon>
        <taxon>Nocardioides</taxon>
    </lineage>
</organism>
<comment type="similarity">
    <text evidence="1">Belongs to the short-chain dehydrogenases/reductases (SDR) family.</text>
</comment>
<dbReference type="InterPro" id="IPR002347">
    <property type="entry name" value="SDR_fam"/>
</dbReference>
<dbReference type="InterPro" id="IPR020904">
    <property type="entry name" value="Sc_DH/Rdtase_CS"/>
</dbReference>
<sequence>MSTYVAPDLTSLGLAQLTSLAGRGALVTGGARGIGAAIATRLAEAGARVVIADRDGAEERAAALSAGRDHRVTGITMDIADEESVRAGVASAAEGGSLDVLVNNAAILDPTGDPLGASSDHLRRILDVNVVGTFQVTREVASRMAPGGSVVNVVSTSGLRVSKGTMAYAASKHAVTGLTRSLALELSDRGIRVTGVAPGIVSTPGVAEVIDDMVAFGYGNDRPPLQPFGRQGLPDDIARVVYFLCTDLASWVSGQVIGVESGRLEVLA</sequence>
<dbReference type="PANTHER" id="PTHR24321">
    <property type="entry name" value="DEHYDROGENASES, SHORT CHAIN"/>
    <property type="match status" value="1"/>
</dbReference>
<evidence type="ECO:0000313" key="3">
    <source>
        <dbReference type="EMBL" id="MFC0223175.1"/>
    </source>
</evidence>
<dbReference type="PROSITE" id="PS00061">
    <property type="entry name" value="ADH_SHORT"/>
    <property type="match status" value="1"/>
</dbReference>
<dbReference type="RefSeq" id="WP_378518931.1">
    <property type="nucleotide sequence ID" value="NZ_CBCSDI010000008.1"/>
</dbReference>
<name>A0ABV6E2F7_9ACTN</name>
<keyword evidence="2 3" id="KW-0560">Oxidoreductase</keyword>
<gene>
    <name evidence="3" type="ORF">ACFFJG_11850</name>
</gene>
<evidence type="ECO:0000313" key="4">
    <source>
        <dbReference type="Proteomes" id="UP001589698"/>
    </source>
</evidence>
<dbReference type="PRINTS" id="PR00081">
    <property type="entry name" value="GDHRDH"/>
</dbReference>
<comment type="caution">
    <text evidence="3">The sequence shown here is derived from an EMBL/GenBank/DDBJ whole genome shotgun (WGS) entry which is preliminary data.</text>
</comment>
<dbReference type="EMBL" id="JBHLXH010000001">
    <property type="protein sequence ID" value="MFC0223175.1"/>
    <property type="molecule type" value="Genomic_DNA"/>
</dbReference>
<dbReference type="EC" id="1.1.1.-" evidence="3"/>
<reference evidence="3 4" key="1">
    <citation type="submission" date="2024-09" db="EMBL/GenBank/DDBJ databases">
        <authorList>
            <person name="Sun Q."/>
            <person name="Mori K."/>
        </authorList>
    </citation>
    <scope>NUCLEOTIDE SEQUENCE [LARGE SCALE GENOMIC DNA]</scope>
    <source>
        <strain evidence="3 4">CCM 8654</strain>
    </source>
</reference>
<dbReference type="InterPro" id="IPR036291">
    <property type="entry name" value="NAD(P)-bd_dom_sf"/>
</dbReference>
<keyword evidence="4" id="KW-1185">Reference proteome</keyword>
<dbReference type="GO" id="GO:0016491">
    <property type="term" value="F:oxidoreductase activity"/>
    <property type="evidence" value="ECO:0007669"/>
    <property type="project" value="UniProtKB-KW"/>
</dbReference>
<dbReference type="Pfam" id="PF13561">
    <property type="entry name" value="adh_short_C2"/>
    <property type="match status" value="1"/>
</dbReference>
<evidence type="ECO:0000256" key="1">
    <source>
        <dbReference type="ARBA" id="ARBA00006484"/>
    </source>
</evidence>
<accession>A0ABV6E2F7</accession>